<feature type="transmembrane region" description="Helical" evidence="6">
    <location>
        <begin position="410"/>
        <end position="431"/>
    </location>
</feature>
<protein>
    <submittedName>
        <fullName evidence="7">Peptide transporter PTR3-B</fullName>
    </submittedName>
</protein>
<feature type="transmembrane region" description="Helical" evidence="6">
    <location>
        <begin position="373"/>
        <end position="390"/>
    </location>
</feature>
<dbReference type="SUPFAM" id="SSF103473">
    <property type="entry name" value="MFS general substrate transporter"/>
    <property type="match status" value="1"/>
</dbReference>
<feature type="transmembrane region" description="Helical" evidence="6">
    <location>
        <begin position="113"/>
        <end position="135"/>
    </location>
</feature>
<feature type="transmembrane region" description="Helical" evidence="6">
    <location>
        <begin position="443"/>
        <end position="465"/>
    </location>
</feature>
<feature type="transmembrane region" description="Helical" evidence="6">
    <location>
        <begin position="147"/>
        <end position="168"/>
    </location>
</feature>
<keyword evidence="5 6" id="KW-0472">Membrane</keyword>
<feature type="transmembrane region" description="Helical" evidence="6">
    <location>
        <begin position="486"/>
        <end position="509"/>
    </location>
</feature>
<dbReference type="Pfam" id="PF00854">
    <property type="entry name" value="PTR2"/>
    <property type="match status" value="1"/>
</dbReference>
<dbReference type="Proteomes" id="UP001418222">
    <property type="component" value="Unassembled WGS sequence"/>
</dbReference>
<dbReference type="AlphaFoldDB" id="A0AAP0C0B1"/>
<evidence type="ECO:0000256" key="2">
    <source>
        <dbReference type="ARBA" id="ARBA00005982"/>
    </source>
</evidence>
<dbReference type="GO" id="GO:0016020">
    <property type="term" value="C:membrane"/>
    <property type="evidence" value="ECO:0007669"/>
    <property type="project" value="UniProtKB-SubCell"/>
</dbReference>
<comment type="similarity">
    <text evidence="2">Belongs to the major facilitator superfamily. Proton-dependent oligopeptide transporter (POT/PTR) (TC 2.A.17) family.</text>
</comment>
<comment type="caution">
    <text evidence="7">The sequence shown here is derived from an EMBL/GenBank/DDBJ whole genome shotgun (WGS) entry which is preliminary data.</text>
</comment>
<keyword evidence="3 6" id="KW-0812">Transmembrane</keyword>
<dbReference type="InterPro" id="IPR036259">
    <property type="entry name" value="MFS_trans_sf"/>
</dbReference>
<dbReference type="GO" id="GO:0022857">
    <property type="term" value="F:transmembrane transporter activity"/>
    <property type="evidence" value="ECO:0007669"/>
    <property type="project" value="InterPro"/>
</dbReference>
<evidence type="ECO:0000313" key="8">
    <source>
        <dbReference type="Proteomes" id="UP001418222"/>
    </source>
</evidence>
<evidence type="ECO:0000313" key="7">
    <source>
        <dbReference type="EMBL" id="KAK8956877.1"/>
    </source>
</evidence>
<name>A0AAP0C0B1_9ASPA</name>
<feature type="transmembrane region" description="Helical" evidence="6">
    <location>
        <begin position="189"/>
        <end position="211"/>
    </location>
</feature>
<reference evidence="7 8" key="1">
    <citation type="journal article" date="2022" name="Nat. Plants">
        <title>Genomes of leafy and leafless Platanthera orchids illuminate the evolution of mycoheterotrophy.</title>
        <authorList>
            <person name="Li M.H."/>
            <person name="Liu K.W."/>
            <person name="Li Z."/>
            <person name="Lu H.C."/>
            <person name="Ye Q.L."/>
            <person name="Zhang D."/>
            <person name="Wang J.Y."/>
            <person name="Li Y.F."/>
            <person name="Zhong Z.M."/>
            <person name="Liu X."/>
            <person name="Yu X."/>
            <person name="Liu D.K."/>
            <person name="Tu X.D."/>
            <person name="Liu B."/>
            <person name="Hao Y."/>
            <person name="Liao X.Y."/>
            <person name="Jiang Y.T."/>
            <person name="Sun W.H."/>
            <person name="Chen J."/>
            <person name="Chen Y.Q."/>
            <person name="Ai Y."/>
            <person name="Zhai J.W."/>
            <person name="Wu S.S."/>
            <person name="Zhou Z."/>
            <person name="Hsiao Y.Y."/>
            <person name="Wu W.L."/>
            <person name="Chen Y.Y."/>
            <person name="Lin Y.F."/>
            <person name="Hsu J.L."/>
            <person name="Li C.Y."/>
            <person name="Wang Z.W."/>
            <person name="Zhao X."/>
            <person name="Zhong W.Y."/>
            <person name="Ma X.K."/>
            <person name="Ma L."/>
            <person name="Huang J."/>
            <person name="Chen G.Z."/>
            <person name="Huang M.Z."/>
            <person name="Huang L."/>
            <person name="Peng D.H."/>
            <person name="Luo Y.B."/>
            <person name="Zou S.Q."/>
            <person name="Chen S.P."/>
            <person name="Lan S."/>
            <person name="Tsai W.C."/>
            <person name="Van de Peer Y."/>
            <person name="Liu Z.J."/>
        </authorList>
    </citation>
    <scope>NUCLEOTIDE SEQUENCE [LARGE SCALE GENOMIC DNA]</scope>
    <source>
        <strain evidence="7">Lor287</strain>
    </source>
</reference>
<comment type="subcellular location">
    <subcellularLocation>
        <location evidence="1">Membrane</location>
        <topology evidence="1">Multi-pass membrane protein</topology>
    </subcellularLocation>
</comment>
<dbReference type="PANTHER" id="PTHR11654">
    <property type="entry name" value="OLIGOPEPTIDE TRANSPORTER-RELATED"/>
    <property type="match status" value="1"/>
</dbReference>
<evidence type="ECO:0000256" key="6">
    <source>
        <dbReference type="SAM" id="Phobius"/>
    </source>
</evidence>
<evidence type="ECO:0000256" key="4">
    <source>
        <dbReference type="ARBA" id="ARBA00022989"/>
    </source>
</evidence>
<sequence length="581" mass="64704">MAGDGDDVESEGLRSEEELYTKDGTVDIQGRPFLRSRGGRWSSFSFIIGAEMFERVTYYGVAANLVVYMTQELHQGTTSSATNVSNWMGTMMITPIISAYFADAYIGQYWMTIYNYAIYLLGMVLLTMTVSIPSLRPQTTTKWFQIGSFYCSIYIIAIGIGGTKVNIGTLGANQFDNSVPRERAERTSFFNWWTFAMSAGNLFSTIVIVYVQANVSWAIGYTILTLAIAISMFIFRLGTPLYRHKLPSGSPFTKIARVLVASAKKWNVAVPADPGELHELDAENYSKEGKPRINHTTSLRFLDKSAVKSGPTSPWMLCPITEVEQTKKLIKMLPVFIFTIMPSVMVAQVLTLFIKQGMALDCSIGPRFNMPPASLSAFFILGTLITVVIYDRWFVPFARKHTSNPRGLGLLQRVGIGLVMHIIIMFLAAMVERWRLSTVGERRVTVFVLLPQFALMGVAEVFVAVGKLEFFYDQAPEGMKSLGTSFFSSSLGIGSFVSSLLLWSIAKITRKRGGEGWIRDDLNESHLDYYYAFLTVLCVLNFLLFVIVSNCNYYNSDGVGSENQQAQNAAEMKPELAAPAT</sequence>
<keyword evidence="8" id="KW-1185">Reference proteome</keyword>
<organism evidence="7 8">
    <name type="scientific">Platanthera zijinensis</name>
    <dbReference type="NCBI Taxonomy" id="2320716"/>
    <lineage>
        <taxon>Eukaryota</taxon>
        <taxon>Viridiplantae</taxon>
        <taxon>Streptophyta</taxon>
        <taxon>Embryophyta</taxon>
        <taxon>Tracheophyta</taxon>
        <taxon>Spermatophyta</taxon>
        <taxon>Magnoliopsida</taxon>
        <taxon>Liliopsida</taxon>
        <taxon>Asparagales</taxon>
        <taxon>Orchidaceae</taxon>
        <taxon>Orchidoideae</taxon>
        <taxon>Orchideae</taxon>
        <taxon>Orchidinae</taxon>
        <taxon>Platanthera</taxon>
    </lineage>
</organism>
<proteinExistence type="inferred from homology"/>
<dbReference type="InterPro" id="IPR000109">
    <property type="entry name" value="POT_fam"/>
</dbReference>
<dbReference type="EMBL" id="JBBWWQ010000001">
    <property type="protein sequence ID" value="KAK8956877.1"/>
    <property type="molecule type" value="Genomic_DNA"/>
</dbReference>
<evidence type="ECO:0000256" key="5">
    <source>
        <dbReference type="ARBA" id="ARBA00023136"/>
    </source>
</evidence>
<keyword evidence="4 6" id="KW-1133">Transmembrane helix</keyword>
<feature type="transmembrane region" description="Helical" evidence="6">
    <location>
        <begin position="529"/>
        <end position="548"/>
    </location>
</feature>
<evidence type="ECO:0000256" key="3">
    <source>
        <dbReference type="ARBA" id="ARBA00022692"/>
    </source>
</evidence>
<evidence type="ECO:0000256" key="1">
    <source>
        <dbReference type="ARBA" id="ARBA00004141"/>
    </source>
</evidence>
<feature type="transmembrane region" description="Helical" evidence="6">
    <location>
        <begin position="217"/>
        <end position="235"/>
    </location>
</feature>
<gene>
    <name evidence="7" type="primary">PTR3-B</name>
    <name evidence="7" type="ORF">KSP39_PZI000545</name>
</gene>
<dbReference type="Gene3D" id="1.20.1250.20">
    <property type="entry name" value="MFS general substrate transporter like domains"/>
    <property type="match status" value="1"/>
</dbReference>
<accession>A0AAP0C0B1</accession>
<feature type="transmembrane region" description="Helical" evidence="6">
    <location>
        <begin position="333"/>
        <end position="353"/>
    </location>
</feature>
<feature type="transmembrane region" description="Helical" evidence="6">
    <location>
        <begin position="87"/>
        <end position="106"/>
    </location>
</feature>